<accession>A0A6J4Q8C3</accession>
<sequence>MHERDIFDERPETKIANYACPNCRERNDYEVRWLKRTKKRNAPRHLSEQDRRQMEKSRDYMVRVDDQLMCKNVRCRKRFEIPSAQSIVFI</sequence>
<protein>
    <submittedName>
        <fullName evidence="1">Uncharacterized protein</fullName>
    </submittedName>
</protein>
<name>A0A6J4Q8C3_9BACT</name>
<dbReference type="EMBL" id="CADCUR010000316">
    <property type="protein sequence ID" value="CAA9433425.1"/>
    <property type="molecule type" value="Genomic_DNA"/>
</dbReference>
<proteinExistence type="predicted"/>
<organism evidence="1">
    <name type="scientific">uncultured Pyrinomonadaceae bacterium</name>
    <dbReference type="NCBI Taxonomy" id="2283094"/>
    <lineage>
        <taxon>Bacteria</taxon>
        <taxon>Pseudomonadati</taxon>
        <taxon>Acidobacteriota</taxon>
        <taxon>Blastocatellia</taxon>
        <taxon>Blastocatellales</taxon>
        <taxon>Pyrinomonadaceae</taxon>
        <taxon>environmental samples</taxon>
    </lineage>
</organism>
<evidence type="ECO:0000313" key="1">
    <source>
        <dbReference type="EMBL" id="CAA9433425.1"/>
    </source>
</evidence>
<reference evidence="1" key="1">
    <citation type="submission" date="2020-02" db="EMBL/GenBank/DDBJ databases">
        <authorList>
            <person name="Meier V. D."/>
        </authorList>
    </citation>
    <scope>NUCLEOTIDE SEQUENCE</scope>
    <source>
        <strain evidence="1">AVDCRST_MAG74</strain>
    </source>
</reference>
<dbReference type="AlphaFoldDB" id="A0A6J4Q8C3"/>
<gene>
    <name evidence="1" type="ORF">AVDCRST_MAG74-3892</name>
</gene>